<protein>
    <submittedName>
        <fullName evidence="2">Uncharacterized protein</fullName>
    </submittedName>
</protein>
<comment type="caution">
    <text evidence="2">The sequence shown here is derived from an EMBL/GenBank/DDBJ whole genome shotgun (WGS) entry which is preliminary data.</text>
</comment>
<dbReference type="PANTHER" id="PTHR32226:SF2">
    <property type="entry name" value="TELO2-INTERACTING PROTEIN 2"/>
    <property type="match status" value="1"/>
</dbReference>
<gene>
    <name evidence="2" type="ORF">VTK73DRAFT_1042</name>
</gene>
<reference evidence="2 3" key="1">
    <citation type="journal article" date="2024" name="Commun. Biol.">
        <title>Comparative genomic analysis of thermophilic fungi reveals convergent evolutionary adaptations and gene losses.</title>
        <authorList>
            <person name="Steindorff A.S."/>
            <person name="Aguilar-Pontes M.V."/>
            <person name="Robinson A.J."/>
            <person name="Andreopoulos B."/>
            <person name="LaButti K."/>
            <person name="Kuo A."/>
            <person name="Mondo S."/>
            <person name="Riley R."/>
            <person name="Otillar R."/>
            <person name="Haridas S."/>
            <person name="Lipzen A."/>
            <person name="Grimwood J."/>
            <person name="Schmutz J."/>
            <person name="Clum A."/>
            <person name="Reid I.D."/>
            <person name="Moisan M.C."/>
            <person name="Butler G."/>
            <person name="Nguyen T.T.M."/>
            <person name="Dewar K."/>
            <person name="Conant G."/>
            <person name="Drula E."/>
            <person name="Henrissat B."/>
            <person name="Hansel C."/>
            <person name="Singer S."/>
            <person name="Hutchinson M.I."/>
            <person name="de Vries R.P."/>
            <person name="Natvig D.O."/>
            <person name="Powell A.J."/>
            <person name="Tsang A."/>
            <person name="Grigoriev I.V."/>
        </authorList>
    </citation>
    <scope>NUCLEOTIDE SEQUENCE [LARGE SCALE GENOMIC DNA]</scope>
    <source>
        <strain evidence="2 3">ATCC 24622</strain>
    </source>
</reference>
<dbReference type="EMBL" id="JAZHXJ010000124">
    <property type="protein sequence ID" value="KAL1873131.1"/>
    <property type="molecule type" value="Genomic_DNA"/>
</dbReference>
<keyword evidence="3" id="KW-1185">Reference proteome</keyword>
<dbReference type="PANTHER" id="PTHR32226">
    <property type="entry name" value="TELO2-INTERACTING PROTEIN 2"/>
    <property type="match status" value="1"/>
</dbReference>
<evidence type="ECO:0000313" key="2">
    <source>
        <dbReference type="EMBL" id="KAL1873131.1"/>
    </source>
</evidence>
<dbReference type="SUPFAM" id="SSF48371">
    <property type="entry name" value="ARM repeat"/>
    <property type="match status" value="1"/>
</dbReference>
<dbReference type="Pfam" id="PF10521">
    <property type="entry name" value="Tti2"/>
    <property type="match status" value="1"/>
</dbReference>
<name>A0ABR3XBL1_9PEZI</name>
<evidence type="ECO:0000256" key="1">
    <source>
        <dbReference type="ARBA" id="ARBA00034736"/>
    </source>
</evidence>
<dbReference type="InterPro" id="IPR016024">
    <property type="entry name" value="ARM-type_fold"/>
</dbReference>
<proteinExistence type="inferred from homology"/>
<sequence length="538" mass="59408">MSVIEELQRKSRNLKSTTFEDSLDELSKSLSSTLSLKDIASFTEGLLGKRAERSDLLVLLACLRRIEDVNTAELTEVEAARGIASVIARSTAPISSLDSSEEEALQGTREEDPYARISAQIREVASPGIQAIGKLLLLSPPPSADVQDDQVLITLAALADSDEDWATEKTATLAESVLDEQLPKHSKARDTFIVDAILKNYLRPLFSKFKPTTITESGRKAEYRDPDLDRERALPHETRQTKPWKYHDLRAIPSLSWAIRNADEALVGQNWPLFIPVLLTLLDDPTTRVRSRGLALSTSFLAKIPGRTLRDTGLTTVFEEAIFPTLSFLPNLTPEEESVQLLKPAFSALCVLARKMSSPESGVPSRAGNGLRDRILREGIFTAYFHAREHVRIVEILMHHTAAVIGDLKIHAVKHLKELVPMFSTTITDPFALSHPPSLLAAVAALQATIINCWPRLSQGVWQEEIMKMLIQSWLRLVDDDSPSTTNSEVRIQLRRELNKTAKMLAAVVAAGDDVPLAEKISPLVAKEAQLSGLFSGI</sequence>
<evidence type="ECO:0000313" key="3">
    <source>
        <dbReference type="Proteomes" id="UP001586593"/>
    </source>
</evidence>
<dbReference type="InterPro" id="IPR018870">
    <property type="entry name" value="Tti2"/>
</dbReference>
<dbReference type="Proteomes" id="UP001586593">
    <property type="component" value="Unassembled WGS sequence"/>
</dbReference>
<comment type="similarity">
    <text evidence="1">Belongs to the TTI2 family.</text>
</comment>
<organism evidence="2 3">
    <name type="scientific">Phialemonium thermophilum</name>
    <dbReference type="NCBI Taxonomy" id="223376"/>
    <lineage>
        <taxon>Eukaryota</taxon>
        <taxon>Fungi</taxon>
        <taxon>Dikarya</taxon>
        <taxon>Ascomycota</taxon>
        <taxon>Pezizomycotina</taxon>
        <taxon>Sordariomycetes</taxon>
        <taxon>Sordariomycetidae</taxon>
        <taxon>Cephalothecales</taxon>
        <taxon>Cephalothecaceae</taxon>
        <taxon>Phialemonium</taxon>
    </lineage>
</organism>
<accession>A0ABR3XBL1</accession>